<feature type="domain" description="Glycosyltransferase subfamily 4-like N-terminal" evidence="4">
    <location>
        <begin position="18"/>
        <end position="193"/>
    </location>
</feature>
<keyword evidence="2 5" id="KW-0808">Transferase</keyword>
<evidence type="ECO:0000259" key="3">
    <source>
        <dbReference type="Pfam" id="PF00534"/>
    </source>
</evidence>
<keyword evidence="6" id="KW-1185">Reference proteome</keyword>
<protein>
    <submittedName>
        <fullName evidence="5">Glycosyltransferase involved in cell wall biosynthesis</fullName>
    </submittedName>
</protein>
<dbReference type="EMBL" id="QAOG01000006">
    <property type="protein sequence ID" value="PTQ59103.1"/>
    <property type="molecule type" value="Genomic_DNA"/>
</dbReference>
<comment type="caution">
    <text evidence="5">The sequence shown here is derived from an EMBL/GenBank/DDBJ whole genome shotgun (WGS) entry which is preliminary data.</text>
</comment>
<reference evidence="5 6" key="1">
    <citation type="submission" date="2018-04" db="EMBL/GenBank/DDBJ databases">
        <title>Genomic Encyclopedia of Type Strains, Phase III (KMG-III): the genomes of soil and plant-associated and newly described type strains.</title>
        <authorList>
            <person name="Whitman W."/>
        </authorList>
    </citation>
    <scope>NUCLEOTIDE SEQUENCE [LARGE SCALE GENOMIC DNA]</scope>
    <source>
        <strain evidence="5 6">MA101b</strain>
    </source>
</reference>
<feature type="domain" description="Glycosyl transferase family 1" evidence="3">
    <location>
        <begin position="208"/>
        <end position="372"/>
    </location>
</feature>
<organism evidence="5 6">
    <name type="scientific">Sphingomonas aurantiaca</name>
    <dbReference type="NCBI Taxonomy" id="185949"/>
    <lineage>
        <taxon>Bacteria</taxon>
        <taxon>Pseudomonadati</taxon>
        <taxon>Pseudomonadota</taxon>
        <taxon>Alphaproteobacteria</taxon>
        <taxon>Sphingomonadales</taxon>
        <taxon>Sphingomonadaceae</taxon>
        <taxon>Sphingomonas</taxon>
    </lineage>
</organism>
<keyword evidence="1" id="KW-0328">Glycosyltransferase</keyword>
<dbReference type="Gene3D" id="3.40.50.2000">
    <property type="entry name" value="Glycogen Phosphorylase B"/>
    <property type="match status" value="2"/>
</dbReference>
<accession>A0A2T5GIG4</accession>
<name>A0A2T5GIG4_9SPHN</name>
<dbReference type="GO" id="GO:0016757">
    <property type="term" value="F:glycosyltransferase activity"/>
    <property type="evidence" value="ECO:0007669"/>
    <property type="project" value="UniProtKB-KW"/>
</dbReference>
<dbReference type="RefSeq" id="WP_146168873.1">
    <property type="nucleotide sequence ID" value="NZ_QAOG01000006.1"/>
</dbReference>
<dbReference type="CDD" id="cd03801">
    <property type="entry name" value="GT4_PimA-like"/>
    <property type="match status" value="1"/>
</dbReference>
<dbReference type="PANTHER" id="PTHR12526">
    <property type="entry name" value="GLYCOSYLTRANSFERASE"/>
    <property type="match status" value="1"/>
</dbReference>
<evidence type="ECO:0000313" key="5">
    <source>
        <dbReference type="EMBL" id="PTQ59103.1"/>
    </source>
</evidence>
<dbReference type="InterPro" id="IPR001296">
    <property type="entry name" value="Glyco_trans_1"/>
</dbReference>
<sequence>MVHITYYSPAWPPAGVANGIVTYVSVIRDYLLRQGHQVSVLTDGMLHLSDGTTRPLHVPSRHGPFATRLISRLDRRLGHHPFIARRLAAEMRHASKLVATDLIEMEESFGWSGRIQRSLDVPIITRLHGPQCLKPKGADALIPAHHKVHRERAEGRAIQRATALTAPTAAVLGAIRTRYRCTCPQMRTIPNPVIAADRDALWDIRRCEPETILCVGRIDLVKGADTLVAAFAQLLAIRPTAQLILVGPDSGAQRADGSVVRYLDLIRERTSPQAMARITVHGLLTPAAIHALRRRAFVTVVASRWENFPYAAVEAMAAGCPLISTRWPGADEIIEDGFTGWLTPIDDPAAMAARIAWLFDHPDAAAQTGLNAWRQCRTTFSADAIGARMLDFYRDVLAARRQR</sequence>
<evidence type="ECO:0000313" key="6">
    <source>
        <dbReference type="Proteomes" id="UP000244189"/>
    </source>
</evidence>
<dbReference type="Pfam" id="PF00534">
    <property type="entry name" value="Glycos_transf_1"/>
    <property type="match status" value="1"/>
</dbReference>
<evidence type="ECO:0000256" key="1">
    <source>
        <dbReference type="ARBA" id="ARBA00022676"/>
    </source>
</evidence>
<evidence type="ECO:0000256" key="2">
    <source>
        <dbReference type="ARBA" id="ARBA00022679"/>
    </source>
</evidence>
<dbReference type="SUPFAM" id="SSF53756">
    <property type="entry name" value="UDP-Glycosyltransferase/glycogen phosphorylase"/>
    <property type="match status" value="1"/>
</dbReference>
<dbReference type="AlphaFoldDB" id="A0A2T5GIG4"/>
<evidence type="ECO:0000259" key="4">
    <source>
        <dbReference type="Pfam" id="PF13439"/>
    </source>
</evidence>
<dbReference type="Proteomes" id="UP000244189">
    <property type="component" value="Unassembled WGS sequence"/>
</dbReference>
<dbReference type="PANTHER" id="PTHR12526:SF510">
    <property type="entry name" value="D-INOSITOL 3-PHOSPHATE GLYCOSYLTRANSFERASE"/>
    <property type="match status" value="1"/>
</dbReference>
<proteinExistence type="predicted"/>
<dbReference type="Pfam" id="PF13439">
    <property type="entry name" value="Glyco_transf_4"/>
    <property type="match status" value="1"/>
</dbReference>
<dbReference type="InterPro" id="IPR028098">
    <property type="entry name" value="Glyco_trans_4-like_N"/>
</dbReference>
<gene>
    <name evidence="5" type="ORF">C8J26_3430</name>
</gene>